<evidence type="ECO:0000313" key="2">
    <source>
        <dbReference type="Proteomes" id="UP000214880"/>
    </source>
</evidence>
<name>A0A1G9M1Y3_9FIRM</name>
<organism evidence="1 2">
    <name type="scientific">Dendrosporobacter quercicolus</name>
    <dbReference type="NCBI Taxonomy" id="146817"/>
    <lineage>
        <taxon>Bacteria</taxon>
        <taxon>Bacillati</taxon>
        <taxon>Bacillota</taxon>
        <taxon>Negativicutes</taxon>
        <taxon>Selenomonadales</taxon>
        <taxon>Sporomusaceae</taxon>
        <taxon>Dendrosporobacter</taxon>
    </lineage>
</organism>
<accession>A0A1G9M1Y3</accession>
<reference evidence="1 2" key="1">
    <citation type="submission" date="2016-10" db="EMBL/GenBank/DDBJ databases">
        <authorList>
            <person name="de Groot N.N."/>
        </authorList>
    </citation>
    <scope>NUCLEOTIDE SEQUENCE [LARGE SCALE GENOMIC DNA]</scope>
    <source>
        <strain evidence="1 2">DSM 1736</strain>
    </source>
</reference>
<sequence length="216" mass="23041">MSNTPLPHLCNKKFVCEIESLCDRNALFLLVDGSAVFGRSGRIDDCVICVSPPIGITGVTLVQFRPPNSNLTTAIGVSQILIDVCNIAHVVEGPFQTSPLAPISTLAAVNLQRTTQIASQPIATRPQRELLDELCDLQSQNIGITTLGGWSIFGILGWVDDCVSVISAATTTNPPVLTLSSITIVGPAFPSATLFTLLGSFRVWSNLRTLTQVILP</sequence>
<dbReference type="EMBL" id="FNHB01000001">
    <property type="protein sequence ID" value="SDL68154.1"/>
    <property type="molecule type" value="Genomic_DNA"/>
</dbReference>
<dbReference type="AlphaFoldDB" id="A0A1G9M1Y3"/>
<protein>
    <submittedName>
        <fullName evidence="1">Uncharacterized protein</fullName>
    </submittedName>
</protein>
<keyword evidence="2" id="KW-1185">Reference proteome</keyword>
<dbReference type="OrthoDB" id="1683407at2"/>
<gene>
    <name evidence="1" type="ORF">SAMN04488502_101535</name>
</gene>
<dbReference type="Proteomes" id="UP000214880">
    <property type="component" value="Unassembled WGS sequence"/>
</dbReference>
<evidence type="ECO:0000313" key="1">
    <source>
        <dbReference type="EMBL" id="SDL68154.1"/>
    </source>
</evidence>
<dbReference type="RefSeq" id="WP_092067999.1">
    <property type="nucleotide sequence ID" value="NZ_FNHB01000001.1"/>
</dbReference>
<proteinExistence type="predicted"/>